<proteinExistence type="predicted"/>
<accession>A0A0D3BVY0</accession>
<sequence length="156" mass="18145">MEAHLKYTFLLVGHIVINCDRENASRNLFNDYFTNNPLFNETMFRRRFRMSRPLFLRIYEAIQIHDSYIIQRRDGVGKLGLSGLQKVNDVDANDVARLLQIGERHGFPGILASLDCMHWKWKNCPTAWGGQYDGRSGSPTIILETVADYDLWIWHA</sequence>
<dbReference type="EnsemblPlants" id="Bo4g096560.1">
    <property type="protein sequence ID" value="Bo4g096560.1"/>
    <property type="gene ID" value="Bo4g096560"/>
</dbReference>
<dbReference type="Gramene" id="Bo4g096560.1">
    <property type="protein sequence ID" value="Bo4g096560.1"/>
    <property type="gene ID" value="Bo4g096560"/>
</dbReference>
<name>A0A0D3BVY0_BRAOL</name>
<dbReference type="STRING" id="109376.A0A0D3BVY0"/>
<dbReference type="PANTHER" id="PTHR47150:SF7">
    <property type="entry name" value="NUCLEASE"/>
    <property type="match status" value="1"/>
</dbReference>
<organism evidence="1 2">
    <name type="scientific">Brassica oleracea var. oleracea</name>
    <dbReference type="NCBI Taxonomy" id="109376"/>
    <lineage>
        <taxon>Eukaryota</taxon>
        <taxon>Viridiplantae</taxon>
        <taxon>Streptophyta</taxon>
        <taxon>Embryophyta</taxon>
        <taxon>Tracheophyta</taxon>
        <taxon>Spermatophyta</taxon>
        <taxon>Magnoliopsida</taxon>
        <taxon>eudicotyledons</taxon>
        <taxon>Gunneridae</taxon>
        <taxon>Pentapetalae</taxon>
        <taxon>rosids</taxon>
        <taxon>malvids</taxon>
        <taxon>Brassicales</taxon>
        <taxon>Brassicaceae</taxon>
        <taxon>Brassiceae</taxon>
        <taxon>Brassica</taxon>
    </lineage>
</organism>
<dbReference type="Proteomes" id="UP000032141">
    <property type="component" value="Chromosome C4"/>
</dbReference>
<protein>
    <submittedName>
        <fullName evidence="1">Uncharacterized protein</fullName>
    </submittedName>
</protein>
<dbReference type="InterPro" id="IPR006912">
    <property type="entry name" value="Harbinger_derived_prot"/>
</dbReference>
<dbReference type="Pfam" id="PF04827">
    <property type="entry name" value="Plant_tran"/>
    <property type="match status" value="1"/>
</dbReference>
<evidence type="ECO:0000313" key="2">
    <source>
        <dbReference type="Proteomes" id="UP000032141"/>
    </source>
</evidence>
<dbReference type="AlphaFoldDB" id="A0A0D3BVY0"/>
<keyword evidence="2" id="KW-1185">Reference proteome</keyword>
<dbReference type="eggNOG" id="ENOG502QR5Z">
    <property type="taxonomic scope" value="Eukaryota"/>
</dbReference>
<reference evidence="1 2" key="1">
    <citation type="journal article" date="2014" name="Genome Biol.">
        <title>Transcriptome and methylome profiling reveals relics of genome dominance in the mesopolyploid Brassica oleracea.</title>
        <authorList>
            <person name="Parkin I.A."/>
            <person name="Koh C."/>
            <person name="Tang H."/>
            <person name="Robinson S.J."/>
            <person name="Kagale S."/>
            <person name="Clarke W.E."/>
            <person name="Town C.D."/>
            <person name="Nixon J."/>
            <person name="Krishnakumar V."/>
            <person name="Bidwell S.L."/>
            <person name="Denoeud F."/>
            <person name="Belcram H."/>
            <person name="Links M.G."/>
            <person name="Just J."/>
            <person name="Clarke C."/>
            <person name="Bender T."/>
            <person name="Huebert T."/>
            <person name="Mason A.S."/>
            <person name="Pires J.C."/>
            <person name="Barker G."/>
            <person name="Moore J."/>
            <person name="Walley P.G."/>
            <person name="Manoli S."/>
            <person name="Batley J."/>
            <person name="Edwards D."/>
            <person name="Nelson M.N."/>
            <person name="Wang X."/>
            <person name="Paterson A.H."/>
            <person name="King G."/>
            <person name="Bancroft I."/>
            <person name="Chalhoub B."/>
            <person name="Sharpe A.G."/>
        </authorList>
    </citation>
    <scope>NUCLEOTIDE SEQUENCE</scope>
    <source>
        <strain evidence="1 2">cv. TO1000</strain>
    </source>
</reference>
<dbReference type="PANTHER" id="PTHR47150">
    <property type="entry name" value="OS12G0169200 PROTEIN"/>
    <property type="match status" value="1"/>
</dbReference>
<reference evidence="1" key="2">
    <citation type="submission" date="2015-03" db="UniProtKB">
        <authorList>
            <consortium name="EnsemblPlants"/>
        </authorList>
    </citation>
    <scope>IDENTIFICATION</scope>
</reference>
<evidence type="ECO:0000313" key="1">
    <source>
        <dbReference type="EnsemblPlants" id="Bo4g096560.1"/>
    </source>
</evidence>
<dbReference type="HOGENOM" id="CLU_1689155_0_0_1"/>